<evidence type="ECO:0000256" key="1">
    <source>
        <dbReference type="SAM" id="Phobius"/>
    </source>
</evidence>
<proteinExistence type="predicted"/>
<dbReference type="EMBL" id="JAUIQD010000001">
    <property type="protein sequence ID" value="KAK3364576.1"/>
    <property type="molecule type" value="Genomic_DNA"/>
</dbReference>
<evidence type="ECO:0000313" key="3">
    <source>
        <dbReference type="Proteomes" id="UP001275084"/>
    </source>
</evidence>
<feature type="transmembrane region" description="Helical" evidence="1">
    <location>
        <begin position="20"/>
        <end position="44"/>
    </location>
</feature>
<protein>
    <submittedName>
        <fullName evidence="2">Uncharacterized protein</fullName>
    </submittedName>
</protein>
<reference evidence="2" key="2">
    <citation type="submission" date="2023-06" db="EMBL/GenBank/DDBJ databases">
        <authorList>
            <consortium name="Lawrence Berkeley National Laboratory"/>
            <person name="Haridas S."/>
            <person name="Hensen N."/>
            <person name="Bonometti L."/>
            <person name="Westerberg I."/>
            <person name="Brannstrom I.O."/>
            <person name="Guillou S."/>
            <person name="Cros-Aarteil S."/>
            <person name="Calhoun S."/>
            <person name="Kuo A."/>
            <person name="Mondo S."/>
            <person name="Pangilinan J."/>
            <person name="Riley R."/>
            <person name="Labutti K."/>
            <person name="Andreopoulos B."/>
            <person name="Lipzen A."/>
            <person name="Chen C."/>
            <person name="Yanf M."/>
            <person name="Daum C."/>
            <person name="Ng V."/>
            <person name="Clum A."/>
            <person name="Steindorff A."/>
            <person name="Ohm R."/>
            <person name="Martin F."/>
            <person name="Silar P."/>
            <person name="Natvig D."/>
            <person name="Lalanne C."/>
            <person name="Gautier V."/>
            <person name="Ament-Velasquez S.L."/>
            <person name="Kruys A."/>
            <person name="Hutchinson M.I."/>
            <person name="Powell A.J."/>
            <person name="Barry K."/>
            <person name="Miller A.N."/>
            <person name="Grigoriev I.V."/>
            <person name="Debuchy R."/>
            <person name="Gladieux P."/>
            <person name="Thoren M.H."/>
            <person name="Johannesson H."/>
        </authorList>
    </citation>
    <scope>NUCLEOTIDE SEQUENCE</scope>
    <source>
        <strain evidence="2">CBS 955.72</strain>
    </source>
</reference>
<organism evidence="2 3">
    <name type="scientific">Lasiosphaeria hispida</name>
    <dbReference type="NCBI Taxonomy" id="260671"/>
    <lineage>
        <taxon>Eukaryota</taxon>
        <taxon>Fungi</taxon>
        <taxon>Dikarya</taxon>
        <taxon>Ascomycota</taxon>
        <taxon>Pezizomycotina</taxon>
        <taxon>Sordariomycetes</taxon>
        <taxon>Sordariomycetidae</taxon>
        <taxon>Sordariales</taxon>
        <taxon>Lasiosphaeriaceae</taxon>
        <taxon>Lasiosphaeria</taxon>
    </lineage>
</organism>
<keyword evidence="1" id="KW-0812">Transmembrane</keyword>
<comment type="caution">
    <text evidence="2">The sequence shown here is derived from an EMBL/GenBank/DDBJ whole genome shotgun (WGS) entry which is preliminary data.</text>
</comment>
<evidence type="ECO:0000313" key="2">
    <source>
        <dbReference type="EMBL" id="KAK3364576.1"/>
    </source>
</evidence>
<keyword evidence="1" id="KW-0472">Membrane</keyword>
<feature type="transmembrane region" description="Helical" evidence="1">
    <location>
        <begin position="65"/>
        <end position="88"/>
    </location>
</feature>
<dbReference type="Proteomes" id="UP001275084">
    <property type="component" value="Unassembled WGS sequence"/>
</dbReference>
<accession>A0AAJ0ML80</accession>
<sequence length="98" mass="10692">MQLTLDAHLLTSPPSPAPLASAHTLGTFTFCPIASALIEAAVFCSREVLHVTRRFWRCRYRLVACDYLLPLFFFTALRTAFGGCAIAATRAGCLLGRS</sequence>
<name>A0AAJ0ML80_9PEZI</name>
<dbReference type="AlphaFoldDB" id="A0AAJ0ML80"/>
<keyword evidence="3" id="KW-1185">Reference proteome</keyword>
<reference evidence="2" key="1">
    <citation type="journal article" date="2023" name="Mol. Phylogenet. Evol.">
        <title>Genome-scale phylogeny and comparative genomics of the fungal order Sordariales.</title>
        <authorList>
            <person name="Hensen N."/>
            <person name="Bonometti L."/>
            <person name="Westerberg I."/>
            <person name="Brannstrom I.O."/>
            <person name="Guillou S."/>
            <person name="Cros-Aarteil S."/>
            <person name="Calhoun S."/>
            <person name="Haridas S."/>
            <person name="Kuo A."/>
            <person name="Mondo S."/>
            <person name="Pangilinan J."/>
            <person name="Riley R."/>
            <person name="LaButti K."/>
            <person name="Andreopoulos B."/>
            <person name="Lipzen A."/>
            <person name="Chen C."/>
            <person name="Yan M."/>
            <person name="Daum C."/>
            <person name="Ng V."/>
            <person name="Clum A."/>
            <person name="Steindorff A."/>
            <person name="Ohm R.A."/>
            <person name="Martin F."/>
            <person name="Silar P."/>
            <person name="Natvig D.O."/>
            <person name="Lalanne C."/>
            <person name="Gautier V."/>
            <person name="Ament-Velasquez S.L."/>
            <person name="Kruys A."/>
            <person name="Hutchinson M.I."/>
            <person name="Powell A.J."/>
            <person name="Barry K."/>
            <person name="Miller A.N."/>
            <person name="Grigoriev I.V."/>
            <person name="Debuchy R."/>
            <person name="Gladieux P."/>
            <person name="Hiltunen Thoren M."/>
            <person name="Johannesson H."/>
        </authorList>
    </citation>
    <scope>NUCLEOTIDE SEQUENCE</scope>
    <source>
        <strain evidence="2">CBS 955.72</strain>
    </source>
</reference>
<keyword evidence="1" id="KW-1133">Transmembrane helix</keyword>
<gene>
    <name evidence="2" type="ORF">B0T25DRAFT_530553</name>
</gene>